<proteinExistence type="predicted"/>
<dbReference type="AlphaFoldDB" id="A0A914V3M9"/>
<reference evidence="3" key="1">
    <citation type="submission" date="2022-11" db="UniProtKB">
        <authorList>
            <consortium name="WormBaseParasite"/>
        </authorList>
    </citation>
    <scope>IDENTIFICATION</scope>
</reference>
<feature type="region of interest" description="Disordered" evidence="1">
    <location>
        <begin position="1"/>
        <end position="42"/>
    </location>
</feature>
<accession>A0A914V3M9</accession>
<protein>
    <submittedName>
        <fullName evidence="3">Uncharacterized protein</fullName>
    </submittedName>
</protein>
<evidence type="ECO:0000313" key="2">
    <source>
        <dbReference type="Proteomes" id="UP000887566"/>
    </source>
</evidence>
<dbReference type="Proteomes" id="UP000887566">
    <property type="component" value="Unplaced"/>
</dbReference>
<feature type="compositionally biased region" description="Polar residues" evidence="1">
    <location>
        <begin position="1"/>
        <end position="10"/>
    </location>
</feature>
<sequence>MNGNSYTQVSVAKMHRGMGANGGRRPSTEQQFSAGTLPSREYRPMGWEMGAEAEEGFLHATPRRKEM</sequence>
<evidence type="ECO:0000313" key="3">
    <source>
        <dbReference type="WBParaSite" id="PSAMB.scaffold1433size31593.g13054.t1"/>
    </source>
</evidence>
<evidence type="ECO:0000256" key="1">
    <source>
        <dbReference type="SAM" id="MobiDB-lite"/>
    </source>
</evidence>
<name>A0A914V3M9_9BILA</name>
<organism evidence="2 3">
    <name type="scientific">Plectus sambesii</name>
    <dbReference type="NCBI Taxonomy" id="2011161"/>
    <lineage>
        <taxon>Eukaryota</taxon>
        <taxon>Metazoa</taxon>
        <taxon>Ecdysozoa</taxon>
        <taxon>Nematoda</taxon>
        <taxon>Chromadorea</taxon>
        <taxon>Plectida</taxon>
        <taxon>Plectina</taxon>
        <taxon>Plectoidea</taxon>
        <taxon>Plectidae</taxon>
        <taxon>Plectus</taxon>
    </lineage>
</organism>
<dbReference type="WBParaSite" id="PSAMB.scaffold1433size31593.g13054.t1">
    <property type="protein sequence ID" value="PSAMB.scaffold1433size31593.g13054.t1"/>
    <property type="gene ID" value="PSAMB.scaffold1433size31593.g13054"/>
</dbReference>
<keyword evidence="2" id="KW-1185">Reference proteome</keyword>